<evidence type="ECO:0008006" key="3">
    <source>
        <dbReference type="Google" id="ProtNLM"/>
    </source>
</evidence>
<accession>A0A239KIW7</accession>
<organism evidence="1 2">
    <name type="scientific">Pontibacter ummariensis</name>
    <dbReference type="NCBI Taxonomy" id="1610492"/>
    <lineage>
        <taxon>Bacteria</taxon>
        <taxon>Pseudomonadati</taxon>
        <taxon>Bacteroidota</taxon>
        <taxon>Cytophagia</taxon>
        <taxon>Cytophagales</taxon>
        <taxon>Hymenobacteraceae</taxon>
        <taxon>Pontibacter</taxon>
    </lineage>
</organism>
<evidence type="ECO:0000313" key="1">
    <source>
        <dbReference type="EMBL" id="SNT18015.1"/>
    </source>
</evidence>
<evidence type="ECO:0000313" key="2">
    <source>
        <dbReference type="Proteomes" id="UP000198432"/>
    </source>
</evidence>
<keyword evidence="2" id="KW-1185">Reference proteome</keyword>
<dbReference type="NCBIfam" id="NF041112">
    <property type="entry name" value="chap_CsgH_alph"/>
    <property type="match status" value="1"/>
</dbReference>
<protein>
    <recommendedName>
        <fullName evidence="3">Curli assembly protein CsgC</fullName>
    </recommendedName>
</protein>
<name>A0A239KIW7_9BACT</name>
<reference evidence="2" key="1">
    <citation type="submission" date="2017-06" db="EMBL/GenBank/DDBJ databases">
        <authorList>
            <person name="Varghese N."/>
            <person name="Submissions S."/>
        </authorList>
    </citation>
    <scope>NUCLEOTIDE SEQUENCE [LARGE SCALE GENOMIC DNA]</scope>
    <source>
        <strain evidence="2">NKM1</strain>
    </source>
</reference>
<dbReference type="EMBL" id="FZOQ01000029">
    <property type="protein sequence ID" value="SNT18015.1"/>
    <property type="molecule type" value="Genomic_DNA"/>
</dbReference>
<sequence>MILSGQTSGVPLNAGLYEAHIKAELDGRTLRIKNVFENNSSKPVDFRYKFKLERTGKSGSAISSQSGTLRAAPGEEVNLSATRVSIHVGDTCTLVLHVYDGSTPIAHDTVTVPAN</sequence>
<dbReference type="Gene3D" id="2.60.40.2420">
    <property type="match status" value="1"/>
</dbReference>
<proteinExistence type="predicted"/>
<dbReference type="InterPro" id="IPR047726">
    <property type="entry name" value="CsgH_dom"/>
</dbReference>
<dbReference type="Proteomes" id="UP000198432">
    <property type="component" value="Unassembled WGS sequence"/>
</dbReference>
<gene>
    <name evidence="1" type="ORF">SAMN06296052_12922</name>
</gene>
<dbReference type="AlphaFoldDB" id="A0A239KIW7"/>
<dbReference type="InterPro" id="IPR053722">
    <property type="entry name" value="Curli_assembly_CsgC/AgfC"/>
</dbReference>